<accession>A0A811BPM1</accession>
<protein>
    <submittedName>
        <fullName evidence="1">Uncharacterized protein</fullName>
    </submittedName>
</protein>
<organism evidence="1 2">
    <name type="scientific">Pandoravirus japonicus</name>
    <dbReference type="NCBI Taxonomy" id="2823154"/>
    <lineage>
        <taxon>Viruses</taxon>
        <taxon>Pandoravirus</taxon>
    </lineage>
</organism>
<evidence type="ECO:0000313" key="1">
    <source>
        <dbReference type="EMBL" id="BCU03943.1"/>
    </source>
</evidence>
<dbReference type="EMBL" id="LC625835">
    <property type="protein sequence ID" value="BCU03943.1"/>
    <property type="molecule type" value="Genomic_DNA"/>
</dbReference>
<name>A0A811BPM1_9VIRU</name>
<reference evidence="1" key="1">
    <citation type="submission" date="2021-04" db="EMBL/GenBank/DDBJ databases">
        <title>Draft Genome Sequence of Pandoravirus japonicus, Isolated from the Sabaishi River of Niigata, Japan.</title>
        <authorList>
            <person name="Hosokawa N."/>
            <person name="Takahashi H."/>
            <person name="Aoki K."/>
            <person name="Takemura M."/>
        </authorList>
    </citation>
    <scope>NUCLEOTIDE SEQUENCE</scope>
</reference>
<proteinExistence type="predicted"/>
<sequence>MVASMAAFPRDRDWVLEHHHTAFASCVADLMCTASMQLVEWFFSERVLRADQALWVAVAIAGRLDVAAWMWDRSGPEDSGGLCRWVGGHRAVDSTKVSAMASAAARRGALAVLQWMVGLEGIANAACTGLPSAAGTSMCSTGWPLGGTVPCARGTSGCRCRAKNTHACARRPGRPSRPRHRPRCAGL</sequence>
<evidence type="ECO:0000313" key="2">
    <source>
        <dbReference type="Proteomes" id="UP001253637"/>
    </source>
</evidence>
<dbReference type="Proteomes" id="UP001253637">
    <property type="component" value="Segment"/>
</dbReference>